<dbReference type="OrthoDB" id="5198823at2"/>
<sequence length="275" mass="25428">MNTWVARGLQTALFTGGLLAVGAGVASASDSLELTVPVTVTGNAIGILGDAATAAPPPAAAPGDAEGDALLDVTVPVTVTGNAIAVLGNATAPGGTPAPAHAADADGLLDADVPLTVCGNAVGVLGDAAADCAGTGPDGNPAPGEGSDGGVLEVDVPMTVCGNAVGGLGDASAGCTIGSAPAPGDGGAPGNGPDGGDRPDTRPAASAGEHAADPRGTVLAGRSSGTADLHADTVGGALAYTGAGVAVPALAGLLTLAVGLGLTAAGRHRAGRRLG</sequence>
<proteinExistence type="predicted"/>
<dbReference type="EMBL" id="FOSW01000001">
    <property type="protein sequence ID" value="SFK41887.1"/>
    <property type="molecule type" value="Genomic_DNA"/>
</dbReference>
<gene>
    <name evidence="3" type="ORF">SAMN04488085_101478</name>
</gene>
<dbReference type="Proteomes" id="UP000199152">
    <property type="component" value="Unassembled WGS sequence"/>
</dbReference>
<feature type="region of interest" description="Disordered" evidence="1">
    <location>
        <begin position="179"/>
        <end position="223"/>
    </location>
</feature>
<dbReference type="RefSeq" id="WP_091320782.1">
    <property type="nucleotide sequence ID" value="NZ_FOSW01000001.1"/>
</dbReference>
<keyword evidence="4" id="KW-1185">Reference proteome</keyword>
<protein>
    <recommendedName>
        <fullName evidence="5">Small secreted domain</fullName>
    </recommendedName>
</protein>
<name>A0A1I3ZCV4_9ACTN</name>
<evidence type="ECO:0000256" key="1">
    <source>
        <dbReference type="SAM" id="MobiDB-lite"/>
    </source>
</evidence>
<dbReference type="InParanoid" id="A0A1I3ZCV4"/>
<evidence type="ECO:0008006" key="5">
    <source>
        <dbReference type="Google" id="ProtNLM"/>
    </source>
</evidence>
<keyword evidence="2" id="KW-1133">Transmembrane helix</keyword>
<dbReference type="AlphaFoldDB" id="A0A1I3ZCV4"/>
<feature type="transmembrane region" description="Helical" evidence="2">
    <location>
        <begin position="238"/>
        <end position="265"/>
    </location>
</feature>
<keyword evidence="2" id="KW-0472">Membrane</keyword>
<organism evidence="3 4">
    <name type="scientific">Geodermatophilus ruber</name>
    <dbReference type="NCBI Taxonomy" id="504800"/>
    <lineage>
        <taxon>Bacteria</taxon>
        <taxon>Bacillati</taxon>
        <taxon>Actinomycetota</taxon>
        <taxon>Actinomycetes</taxon>
        <taxon>Geodermatophilales</taxon>
        <taxon>Geodermatophilaceae</taxon>
        <taxon>Geodermatophilus</taxon>
    </lineage>
</organism>
<evidence type="ECO:0000313" key="3">
    <source>
        <dbReference type="EMBL" id="SFK41887.1"/>
    </source>
</evidence>
<evidence type="ECO:0000256" key="2">
    <source>
        <dbReference type="SAM" id="Phobius"/>
    </source>
</evidence>
<dbReference type="STRING" id="504800.SAMN04488085_101478"/>
<keyword evidence="2" id="KW-0812">Transmembrane</keyword>
<feature type="compositionally biased region" description="Gly residues" evidence="1">
    <location>
        <begin position="184"/>
        <end position="194"/>
    </location>
</feature>
<evidence type="ECO:0000313" key="4">
    <source>
        <dbReference type="Proteomes" id="UP000199152"/>
    </source>
</evidence>
<reference evidence="3 4" key="1">
    <citation type="submission" date="2016-10" db="EMBL/GenBank/DDBJ databases">
        <authorList>
            <person name="de Groot N.N."/>
        </authorList>
    </citation>
    <scope>NUCLEOTIDE SEQUENCE [LARGE SCALE GENOMIC DNA]</scope>
    <source>
        <strain evidence="3 4">DSM 45317</strain>
    </source>
</reference>
<accession>A0A1I3ZCV4</accession>